<dbReference type="AlphaFoldDB" id="A0A316WDT2"/>
<gene>
    <name evidence="1" type="ORF">C1638_021120</name>
</gene>
<evidence type="ECO:0000313" key="1">
    <source>
        <dbReference type="EMBL" id="PWN59591.1"/>
    </source>
</evidence>
<organism evidence="1 2">
    <name type="scientific">Chryseobacterium oncorhynchi</name>
    <dbReference type="NCBI Taxonomy" id="741074"/>
    <lineage>
        <taxon>Bacteria</taxon>
        <taxon>Pseudomonadati</taxon>
        <taxon>Bacteroidota</taxon>
        <taxon>Flavobacteriia</taxon>
        <taxon>Flavobacteriales</taxon>
        <taxon>Weeksellaceae</taxon>
        <taxon>Chryseobacterium group</taxon>
        <taxon>Chryseobacterium</taxon>
    </lineage>
</organism>
<protein>
    <submittedName>
        <fullName evidence="1">Uncharacterized protein</fullName>
    </submittedName>
</protein>
<reference evidence="1" key="1">
    <citation type="submission" date="2018-04" db="EMBL/GenBank/DDBJ databases">
        <title>Draft Genome Sequences of Chryseobacterium lactis NCTC11390T isolated from milk, Chryseobacterium oncorhynchi 701B-08T from rainbow trout, and Chryseobacterium viscerum 687B-08T from diseased fish.</title>
        <authorList>
            <person name="Jeong J.-J."/>
            <person name="Lee Y.J."/>
            <person name="Pathiraja D."/>
            <person name="Park B."/>
            <person name="Choi I.-G."/>
            <person name="Kim K.D."/>
        </authorList>
    </citation>
    <scope>NUCLEOTIDE SEQUENCE [LARGE SCALE GENOMIC DNA]</scope>
    <source>
        <strain evidence="1">701B-08</strain>
    </source>
</reference>
<comment type="caution">
    <text evidence="1">The sequence shown here is derived from an EMBL/GenBank/DDBJ whole genome shotgun (WGS) entry which is preliminary data.</text>
</comment>
<dbReference type="Proteomes" id="UP000236182">
    <property type="component" value="Unassembled WGS sequence"/>
</dbReference>
<sequence length="72" mass="8618">MEFILSWSKGRVLLFALQNQRKKALRSAAKLDEKFNFRPIDNLVPRDDFFVIRREIRIPFSFQIPFIDFLSA</sequence>
<dbReference type="EMBL" id="PPEI02000010">
    <property type="protein sequence ID" value="PWN59591.1"/>
    <property type="molecule type" value="Genomic_DNA"/>
</dbReference>
<accession>A0A316WDT2</accession>
<evidence type="ECO:0000313" key="2">
    <source>
        <dbReference type="Proteomes" id="UP000236182"/>
    </source>
</evidence>
<proteinExistence type="predicted"/>
<name>A0A316WDT2_9FLAO</name>
<keyword evidence="2" id="KW-1185">Reference proteome</keyword>